<dbReference type="Gene3D" id="3.30.70.80">
    <property type="entry name" value="Peptidase S8 propeptide/proteinase inhibitor I9"/>
    <property type="match status" value="1"/>
</dbReference>
<sequence length="70" mass="7740">MPRINVTLKKGADASQLEQAKKQVQEQGGKIVEEFTLVKAFTAEFPADTVHTLQTNDHVTVEDDGEVKTQ</sequence>
<dbReference type="GO" id="GO:0004866">
    <property type="term" value="F:endopeptidase inhibitor activity"/>
    <property type="evidence" value="ECO:0007669"/>
    <property type="project" value="TreeGrafter"/>
</dbReference>
<dbReference type="InterPro" id="IPR052471">
    <property type="entry name" value="PBI_I9"/>
</dbReference>
<accession>A0A1X7S4T2</accession>
<feature type="region of interest" description="Disordered" evidence="2">
    <location>
        <begin position="1"/>
        <end position="21"/>
    </location>
</feature>
<dbReference type="Proteomes" id="UP000215127">
    <property type="component" value="Chromosome 10"/>
</dbReference>
<keyword evidence="4" id="KW-1185">Reference proteome</keyword>
<proteinExistence type="inferred from homology"/>
<evidence type="ECO:0000313" key="4">
    <source>
        <dbReference type="Proteomes" id="UP000215127"/>
    </source>
</evidence>
<dbReference type="EMBL" id="LT853701">
    <property type="protein sequence ID" value="SMQ54693.1"/>
    <property type="molecule type" value="Genomic_DNA"/>
</dbReference>
<reference evidence="3 4" key="1">
    <citation type="submission" date="2016-06" db="EMBL/GenBank/DDBJ databases">
        <authorList>
            <person name="Kjaerup R.B."/>
            <person name="Dalgaard T.S."/>
            <person name="Juul-Madsen H.R."/>
        </authorList>
    </citation>
    <scope>NUCLEOTIDE SEQUENCE [LARGE SCALE GENOMIC DNA]</scope>
</reference>
<dbReference type="GO" id="GO:0042144">
    <property type="term" value="P:vacuole fusion, non-autophagic"/>
    <property type="evidence" value="ECO:0007669"/>
    <property type="project" value="TreeGrafter"/>
</dbReference>
<evidence type="ECO:0008006" key="5">
    <source>
        <dbReference type="Google" id="ProtNLM"/>
    </source>
</evidence>
<dbReference type="AlphaFoldDB" id="A0A1X7S4T2"/>
<dbReference type="SUPFAM" id="SSF54897">
    <property type="entry name" value="Protease propeptides/inhibitors"/>
    <property type="match status" value="1"/>
</dbReference>
<protein>
    <recommendedName>
        <fullName evidence="5">Inhibitor I9 domain-containing protein</fullName>
    </recommendedName>
</protein>
<dbReference type="FunFam" id="3.30.70.80:FF:000005">
    <property type="entry name" value="Proteinase inhibitor I2B"/>
    <property type="match status" value="1"/>
</dbReference>
<dbReference type="PANTHER" id="PTHR28288">
    <property type="entry name" value="PROTEASE B INHIBITOR 2"/>
    <property type="match status" value="1"/>
</dbReference>
<dbReference type="InterPro" id="IPR037045">
    <property type="entry name" value="S8pro/Inhibitor_I9_sf"/>
</dbReference>
<gene>
    <name evidence="3" type="ORF">ZT3D7_G9848</name>
</gene>
<comment type="similarity">
    <text evidence="1">Belongs to the protease inhibitor I9 family.</text>
</comment>
<evidence type="ECO:0000256" key="2">
    <source>
        <dbReference type="SAM" id="MobiDB-lite"/>
    </source>
</evidence>
<dbReference type="PANTHER" id="PTHR28288:SF2">
    <property type="entry name" value="PROTEASE B INHIBITOR 2"/>
    <property type="match status" value="1"/>
</dbReference>
<evidence type="ECO:0000256" key="1">
    <source>
        <dbReference type="ARBA" id="ARBA00038069"/>
    </source>
</evidence>
<organism evidence="3 4">
    <name type="scientific">Zymoseptoria tritici (strain ST99CH_3D7)</name>
    <dbReference type="NCBI Taxonomy" id="1276538"/>
    <lineage>
        <taxon>Eukaryota</taxon>
        <taxon>Fungi</taxon>
        <taxon>Dikarya</taxon>
        <taxon>Ascomycota</taxon>
        <taxon>Pezizomycotina</taxon>
        <taxon>Dothideomycetes</taxon>
        <taxon>Dothideomycetidae</taxon>
        <taxon>Mycosphaerellales</taxon>
        <taxon>Mycosphaerellaceae</taxon>
        <taxon>Zymoseptoria</taxon>
    </lineage>
</organism>
<dbReference type="STRING" id="1276538.A0A1X7S4T2"/>
<name>A0A1X7S4T2_ZYMT9</name>
<evidence type="ECO:0000313" key="3">
    <source>
        <dbReference type="EMBL" id="SMQ54693.1"/>
    </source>
</evidence>